<dbReference type="Proteomes" id="UP001249851">
    <property type="component" value="Unassembled WGS sequence"/>
</dbReference>
<gene>
    <name evidence="2" type="ORF">P5673_025089</name>
</gene>
<evidence type="ECO:0000313" key="3">
    <source>
        <dbReference type="Proteomes" id="UP001249851"/>
    </source>
</evidence>
<dbReference type="Pfam" id="PF09588">
    <property type="entry name" value="YqaJ"/>
    <property type="match status" value="1"/>
</dbReference>
<proteinExistence type="predicted"/>
<reference evidence="2" key="1">
    <citation type="journal article" date="2023" name="G3 (Bethesda)">
        <title>Whole genome assembly and annotation of the endangered Caribbean coral Acropora cervicornis.</title>
        <authorList>
            <person name="Selwyn J.D."/>
            <person name="Vollmer S.V."/>
        </authorList>
    </citation>
    <scope>NUCLEOTIDE SEQUENCE</scope>
    <source>
        <strain evidence="2">K2</strain>
    </source>
</reference>
<dbReference type="PANTHER" id="PTHR47526:SF4">
    <property type="entry name" value="SWIM-TYPE DOMAIN-CONTAINING PROTEIN"/>
    <property type="match status" value="1"/>
</dbReference>
<dbReference type="InterPro" id="IPR019080">
    <property type="entry name" value="YqaJ_viral_recombinase"/>
</dbReference>
<reference evidence="2" key="2">
    <citation type="journal article" date="2023" name="Science">
        <title>Genomic signatures of disease resistance in endangered staghorn corals.</title>
        <authorList>
            <person name="Vollmer S.V."/>
            <person name="Selwyn J.D."/>
            <person name="Despard B.A."/>
            <person name="Roesel C.L."/>
        </authorList>
    </citation>
    <scope>NUCLEOTIDE SEQUENCE</scope>
    <source>
        <strain evidence="2">K2</strain>
    </source>
</reference>
<comment type="caution">
    <text evidence="2">The sequence shown here is derived from an EMBL/GenBank/DDBJ whole genome shotgun (WGS) entry which is preliminary data.</text>
</comment>
<organism evidence="2 3">
    <name type="scientific">Acropora cervicornis</name>
    <name type="common">Staghorn coral</name>
    <dbReference type="NCBI Taxonomy" id="6130"/>
    <lineage>
        <taxon>Eukaryota</taxon>
        <taxon>Metazoa</taxon>
        <taxon>Cnidaria</taxon>
        <taxon>Anthozoa</taxon>
        <taxon>Hexacorallia</taxon>
        <taxon>Scleractinia</taxon>
        <taxon>Astrocoeniina</taxon>
        <taxon>Acroporidae</taxon>
        <taxon>Acropora</taxon>
    </lineage>
</organism>
<dbReference type="InterPro" id="IPR011604">
    <property type="entry name" value="PDDEXK-like_dom_sf"/>
</dbReference>
<protein>
    <recommendedName>
        <fullName evidence="1">YqaJ viral recombinase domain-containing protein</fullName>
    </recommendedName>
</protein>
<sequence>MPSHKYELTLGLLKPEWHQNIMEILVEDRCRRIEEWGSNTRYHLANTFALYRVRLLQQLNQIIDLGWLETRSSVAISRLITSGFKVETAARSYWQSVLTVRPPTPCNKFTNKQLKAYKSLQSYQCFIAGWVRSIFVGKATEDTTILIGKVNHSQRLSETPLKPWLGVKRNGNVLTGHCNCLAGLAGLRLELECSNPKLVPCQWLMPSGIGNVSLQEIDFTSSNTKKRKLDEKISGLTMVHPHSRSNKGYVPKKPALDLPASLDGLYSEQLSSMSFTELLIKADGVFKEMSCSTEQAVNVEEFTREQRNSKAWTKMRAGRITASNFHQICHTDPGKPSLSLIKQICYGSNFHSAATDLGIRQGKRALDEYRKVMERFNQNFTLKPTGLWISPHHAHIGVTPDAIASCDWHGTWFVKVKCLYSAVGGSKHYLCLKQSPDGGLHLKKLHPYHTQVQVLLHVTGFRFAHFVVWTEKGMHIETILRDDELFNTHLSRANEVYKVAILPELVAKWYTQPKESSFQTILLLQSKGR</sequence>
<dbReference type="PANTHER" id="PTHR47526">
    <property type="entry name" value="ATP-DEPENDENT DNA HELICASE"/>
    <property type="match status" value="1"/>
</dbReference>
<accession>A0AAD9Q2K9</accession>
<dbReference type="GO" id="GO:0006281">
    <property type="term" value="P:DNA repair"/>
    <property type="evidence" value="ECO:0007669"/>
    <property type="project" value="UniProtKB-ARBA"/>
</dbReference>
<keyword evidence="3" id="KW-1185">Reference proteome</keyword>
<dbReference type="AlphaFoldDB" id="A0AAD9Q2K9"/>
<name>A0AAD9Q2K9_ACRCE</name>
<evidence type="ECO:0000313" key="2">
    <source>
        <dbReference type="EMBL" id="KAK2553597.1"/>
    </source>
</evidence>
<dbReference type="CDD" id="cd22343">
    <property type="entry name" value="PDDEXK_lambda_exonuclease-like"/>
    <property type="match status" value="1"/>
</dbReference>
<feature type="domain" description="YqaJ viral recombinase" evidence="1">
    <location>
        <begin position="312"/>
        <end position="461"/>
    </location>
</feature>
<dbReference type="Gene3D" id="3.90.320.10">
    <property type="match status" value="1"/>
</dbReference>
<dbReference type="SUPFAM" id="SSF52980">
    <property type="entry name" value="Restriction endonuclease-like"/>
    <property type="match status" value="1"/>
</dbReference>
<dbReference type="InterPro" id="IPR011335">
    <property type="entry name" value="Restrct_endonuc-II-like"/>
</dbReference>
<evidence type="ECO:0000259" key="1">
    <source>
        <dbReference type="Pfam" id="PF09588"/>
    </source>
</evidence>
<dbReference type="EMBL" id="JARQWQ010000076">
    <property type="protein sequence ID" value="KAK2553597.1"/>
    <property type="molecule type" value="Genomic_DNA"/>
</dbReference>